<dbReference type="GO" id="GO:0016020">
    <property type="term" value="C:membrane"/>
    <property type="evidence" value="ECO:0007669"/>
    <property type="project" value="TreeGrafter"/>
</dbReference>
<gene>
    <name evidence="9" type="ORF">DBW69_04745</name>
</gene>
<evidence type="ECO:0000256" key="6">
    <source>
        <dbReference type="ARBA" id="ARBA00023049"/>
    </source>
</evidence>
<protein>
    <submittedName>
        <fullName evidence="9">Peptidase</fullName>
    </submittedName>
</protein>
<dbReference type="PROSITE" id="PS51257">
    <property type="entry name" value="PROKAR_LIPOPROTEIN"/>
    <property type="match status" value="1"/>
</dbReference>
<dbReference type="PANTHER" id="PTHR22726:SF1">
    <property type="entry name" value="METALLOENDOPEPTIDASE OMA1, MITOCHONDRIAL"/>
    <property type="match status" value="1"/>
</dbReference>
<evidence type="ECO:0000313" key="9">
    <source>
        <dbReference type="EMBL" id="RCL76826.1"/>
    </source>
</evidence>
<evidence type="ECO:0000256" key="3">
    <source>
        <dbReference type="ARBA" id="ARBA00022723"/>
    </source>
</evidence>
<evidence type="ECO:0000256" key="1">
    <source>
        <dbReference type="ARBA" id="ARBA00001947"/>
    </source>
</evidence>
<evidence type="ECO:0000256" key="2">
    <source>
        <dbReference type="ARBA" id="ARBA00022670"/>
    </source>
</evidence>
<evidence type="ECO:0000256" key="4">
    <source>
        <dbReference type="ARBA" id="ARBA00022801"/>
    </source>
</evidence>
<organism evidence="9 10">
    <name type="scientific">PS1 clade bacterium</name>
    <dbReference type="NCBI Taxonomy" id="2175152"/>
    <lineage>
        <taxon>Bacteria</taxon>
        <taxon>Pseudomonadati</taxon>
        <taxon>Pseudomonadota</taxon>
        <taxon>Alphaproteobacteria</taxon>
        <taxon>PS1 clade</taxon>
    </lineage>
</organism>
<dbReference type="InterPro" id="IPR051156">
    <property type="entry name" value="Mito/Outer_Membr_Metalloprot"/>
</dbReference>
<comment type="cofactor">
    <cofactor evidence="1">
        <name>Zn(2+)</name>
        <dbReference type="ChEBI" id="CHEBI:29105"/>
    </cofactor>
</comment>
<dbReference type="GO" id="GO:0046872">
    <property type="term" value="F:metal ion binding"/>
    <property type="evidence" value="ECO:0007669"/>
    <property type="project" value="UniProtKB-KW"/>
</dbReference>
<keyword evidence="4" id="KW-0378">Hydrolase</keyword>
<keyword evidence="6" id="KW-0482">Metalloprotease</keyword>
<comment type="caution">
    <text evidence="9">The sequence shown here is derived from an EMBL/GenBank/DDBJ whole genome shotgun (WGS) entry which is preliminary data.</text>
</comment>
<name>A0A368DZV2_9PROT</name>
<dbReference type="PANTHER" id="PTHR22726">
    <property type="entry name" value="METALLOENDOPEPTIDASE OMA1"/>
    <property type="match status" value="1"/>
</dbReference>
<keyword evidence="7" id="KW-0732">Signal</keyword>
<evidence type="ECO:0000259" key="8">
    <source>
        <dbReference type="Pfam" id="PF01435"/>
    </source>
</evidence>
<sequence>MIMSKIMNNRRIFVTFLPRLLGLIISISSLTACAPVNQASAQKQNSINHPDHKKIIRAFGGVYEDFKVGSYVAGLSLKIAKSSDDPESTYRVTVLDSPQVNAFAMPGGYTYVTRGLLALANNEAEVAAVMGHEIAHVTAAHGNERQRTSIGAAVLATVLGNVLNSRVANQIIDIGATGLMASYSRKQEYEADRLGVQSLYRAGYDPYAGGDFLAAMGRLSEREARLSGGNRVPDWFATHPDTGDRVSKAHKIADGLVTNSNWRRNHGRAAHLAAIDGMLYGDAPDEGFIRGQDFLHPVLRFRFSVPDNFKLINSSQAVYAKGPEGAVIKFDVADADQSTQSYLTDIWAEGLRLKNISEINSNLDGVTAIHEQSDKTSRLVVLRAEQGKVYRFVMQSPSSAFEGLDDGFVTTADGFKKLTIAEAGKLRPLKIKVLTVREDDRVQDFVKQMKGVEAPAEMFRILNGLGAAEALVAGTKVKIITDSQVF</sequence>
<evidence type="ECO:0000256" key="7">
    <source>
        <dbReference type="SAM" id="SignalP"/>
    </source>
</evidence>
<dbReference type="InterPro" id="IPR001915">
    <property type="entry name" value="Peptidase_M48"/>
</dbReference>
<evidence type="ECO:0000256" key="5">
    <source>
        <dbReference type="ARBA" id="ARBA00022833"/>
    </source>
</evidence>
<dbReference type="AlphaFoldDB" id="A0A368DZV2"/>
<feature type="signal peptide" evidence="7">
    <location>
        <begin position="1"/>
        <end position="34"/>
    </location>
</feature>
<reference evidence="9 10" key="1">
    <citation type="journal article" date="2018" name="Microbiome">
        <title>Fine metagenomic profile of the Mediterranean stratified and mixed water columns revealed by assembly and recruitment.</title>
        <authorList>
            <person name="Haro-Moreno J.M."/>
            <person name="Lopez-Perez M."/>
            <person name="De La Torre J.R."/>
            <person name="Picazo A."/>
            <person name="Camacho A."/>
            <person name="Rodriguez-Valera F."/>
        </authorList>
    </citation>
    <scope>NUCLEOTIDE SEQUENCE [LARGE SCALE GENOMIC DNA]</scope>
    <source>
        <strain evidence="9">MED-G55</strain>
    </source>
</reference>
<dbReference type="EMBL" id="QOQF01000016">
    <property type="protein sequence ID" value="RCL76826.1"/>
    <property type="molecule type" value="Genomic_DNA"/>
</dbReference>
<dbReference type="GO" id="GO:0004222">
    <property type="term" value="F:metalloendopeptidase activity"/>
    <property type="evidence" value="ECO:0007669"/>
    <property type="project" value="InterPro"/>
</dbReference>
<accession>A0A368DZV2</accession>
<keyword evidence="3" id="KW-0479">Metal-binding</keyword>
<dbReference type="GO" id="GO:0051603">
    <property type="term" value="P:proteolysis involved in protein catabolic process"/>
    <property type="evidence" value="ECO:0007669"/>
    <property type="project" value="TreeGrafter"/>
</dbReference>
<proteinExistence type="predicted"/>
<dbReference type="Gene3D" id="3.30.2010.10">
    <property type="entry name" value="Metalloproteases ('zincins'), catalytic domain"/>
    <property type="match status" value="1"/>
</dbReference>
<feature type="chain" id="PRO_5016927386" evidence="7">
    <location>
        <begin position="35"/>
        <end position="486"/>
    </location>
</feature>
<keyword evidence="5" id="KW-0862">Zinc</keyword>
<evidence type="ECO:0000313" key="10">
    <source>
        <dbReference type="Proteomes" id="UP000252132"/>
    </source>
</evidence>
<dbReference type="Pfam" id="PF01435">
    <property type="entry name" value="Peptidase_M48"/>
    <property type="match status" value="1"/>
</dbReference>
<keyword evidence="2" id="KW-0645">Protease</keyword>
<feature type="domain" description="Peptidase M48" evidence="8">
    <location>
        <begin position="77"/>
        <end position="251"/>
    </location>
</feature>
<dbReference type="Proteomes" id="UP000252132">
    <property type="component" value="Unassembled WGS sequence"/>
</dbReference>